<comment type="caution">
    <text evidence="2">The sequence shown here is derived from an EMBL/GenBank/DDBJ whole genome shotgun (WGS) entry which is preliminary data.</text>
</comment>
<evidence type="ECO:0000313" key="3">
    <source>
        <dbReference type="Proteomes" id="UP001165679"/>
    </source>
</evidence>
<dbReference type="RefSeq" id="WP_264714559.1">
    <property type="nucleotide sequence ID" value="NZ_JAPDNT010000012.1"/>
</dbReference>
<accession>A0AA41YN87</accession>
<name>A0AA41YN87_9PROT</name>
<proteinExistence type="predicted"/>
<dbReference type="Pfam" id="PF04964">
    <property type="entry name" value="Flp_Fap"/>
    <property type="match status" value="1"/>
</dbReference>
<keyword evidence="1" id="KW-1133">Transmembrane helix</keyword>
<protein>
    <submittedName>
        <fullName evidence="2">Flp family type IVb pilin</fullName>
    </submittedName>
</protein>
<keyword evidence="1" id="KW-0472">Membrane</keyword>
<evidence type="ECO:0000256" key="1">
    <source>
        <dbReference type="SAM" id="Phobius"/>
    </source>
</evidence>
<organism evidence="2 3">
    <name type="scientific">Limobrevibacterium gyesilva</name>
    <dbReference type="NCBI Taxonomy" id="2991712"/>
    <lineage>
        <taxon>Bacteria</taxon>
        <taxon>Pseudomonadati</taxon>
        <taxon>Pseudomonadota</taxon>
        <taxon>Alphaproteobacteria</taxon>
        <taxon>Acetobacterales</taxon>
        <taxon>Acetobacteraceae</taxon>
        <taxon>Limobrevibacterium</taxon>
    </lineage>
</organism>
<dbReference type="AlphaFoldDB" id="A0AA41YN87"/>
<reference evidence="2" key="1">
    <citation type="submission" date="2022-09" db="EMBL/GenBank/DDBJ databases">
        <title>Rhodovastum sp. nov. RN2-1 isolated from soil in Seongnam, South Korea.</title>
        <authorList>
            <person name="Le N.T."/>
        </authorList>
    </citation>
    <scope>NUCLEOTIDE SEQUENCE</scope>
    <source>
        <strain evidence="2">RN2-1</strain>
    </source>
</reference>
<keyword evidence="1" id="KW-0812">Transmembrane</keyword>
<gene>
    <name evidence="2" type="ORF">OL599_14720</name>
</gene>
<keyword evidence="3" id="KW-1185">Reference proteome</keyword>
<feature type="transmembrane region" description="Helical" evidence="1">
    <location>
        <begin position="21"/>
        <end position="43"/>
    </location>
</feature>
<dbReference type="Proteomes" id="UP001165679">
    <property type="component" value="Unassembled WGS sequence"/>
</dbReference>
<reference evidence="2" key="2">
    <citation type="submission" date="2022-10" db="EMBL/GenBank/DDBJ databases">
        <authorList>
            <person name="Trinh H.N."/>
        </authorList>
    </citation>
    <scope>NUCLEOTIDE SEQUENCE</scope>
    <source>
        <strain evidence="2">RN2-1</strain>
    </source>
</reference>
<dbReference type="InterPro" id="IPR007047">
    <property type="entry name" value="Flp_Fap"/>
</dbReference>
<evidence type="ECO:0000313" key="2">
    <source>
        <dbReference type="EMBL" id="MCW3475830.1"/>
    </source>
</evidence>
<dbReference type="EMBL" id="JAPDNT010000012">
    <property type="protein sequence ID" value="MCW3475830.1"/>
    <property type="molecule type" value="Genomic_DNA"/>
</dbReference>
<sequence length="65" mass="6688">MFGLMMMKVQQLMQGDRRGVTALEYGLIAAVIGGVLVAAVGTLGNGLTDIFTNIGSTLTTKAGTL</sequence>